<dbReference type="Gene3D" id="3.40.50.300">
    <property type="entry name" value="P-loop containing nucleotide triphosphate hydrolases"/>
    <property type="match status" value="1"/>
</dbReference>
<gene>
    <name evidence="6" type="ORF">INT45_005729</name>
</gene>
<dbReference type="InterPro" id="IPR001054">
    <property type="entry name" value="A/G_cyclase"/>
</dbReference>
<evidence type="ECO:0000256" key="2">
    <source>
        <dbReference type="ARBA" id="ARBA00022840"/>
    </source>
</evidence>
<feature type="compositionally biased region" description="Low complexity" evidence="3">
    <location>
        <begin position="190"/>
        <end position="201"/>
    </location>
</feature>
<dbReference type="Proteomes" id="UP000646827">
    <property type="component" value="Unassembled WGS sequence"/>
</dbReference>
<dbReference type="InterPro" id="IPR011990">
    <property type="entry name" value="TPR-like_helical_dom_sf"/>
</dbReference>
<name>A0A8H7VTR4_9FUNG</name>
<dbReference type="SUPFAM" id="SSF52540">
    <property type="entry name" value="P-loop containing nucleoside triphosphate hydrolases"/>
    <property type="match status" value="1"/>
</dbReference>
<keyword evidence="2" id="KW-0067">ATP-binding</keyword>
<dbReference type="PANTHER" id="PTHR16305:SF28">
    <property type="entry name" value="GUANYLATE CYCLASE DOMAIN-CONTAINING PROTEIN"/>
    <property type="match status" value="1"/>
</dbReference>
<reference evidence="6 7" key="1">
    <citation type="submission" date="2020-12" db="EMBL/GenBank/DDBJ databases">
        <title>Metabolic potential, ecology and presence of endohyphal bacteria is reflected in genomic diversity of Mucoromycotina.</title>
        <authorList>
            <person name="Muszewska A."/>
            <person name="Okrasinska A."/>
            <person name="Steczkiewicz K."/>
            <person name="Drgas O."/>
            <person name="Orlowska M."/>
            <person name="Perlinska-Lenart U."/>
            <person name="Aleksandrzak-Piekarczyk T."/>
            <person name="Szatraj K."/>
            <person name="Zielenkiewicz U."/>
            <person name="Pilsyk S."/>
            <person name="Malc E."/>
            <person name="Mieczkowski P."/>
            <person name="Kruszewska J.S."/>
            <person name="Biernat P."/>
            <person name="Pawlowska J."/>
        </authorList>
    </citation>
    <scope>NUCLEOTIDE SEQUENCE [LARGE SCALE GENOMIC DNA]</scope>
    <source>
        <strain evidence="6 7">CBS 142.35</strain>
    </source>
</reference>
<dbReference type="OrthoDB" id="194468at2759"/>
<dbReference type="InterPro" id="IPR027417">
    <property type="entry name" value="P-loop_NTPase"/>
</dbReference>
<dbReference type="Gene3D" id="3.30.70.1230">
    <property type="entry name" value="Nucleotide cyclase"/>
    <property type="match status" value="2"/>
</dbReference>
<proteinExistence type="predicted"/>
<evidence type="ECO:0000313" key="7">
    <source>
        <dbReference type="Proteomes" id="UP000646827"/>
    </source>
</evidence>
<feature type="region of interest" description="Disordered" evidence="3">
    <location>
        <begin position="406"/>
        <end position="442"/>
    </location>
</feature>
<sequence>MSNIAPYIPKYIRILHANEDNVPIPYRQTQFGVVLMVDIAGFSTLMTLATEKGDSGAEAIALEVGAYMGECIRIIEFYGGDVVKFLGDAVLVCFQPNLSGPNQSPDLDPLLQSENIEVSARKKNTLMRRAVECGLQLLARLSHYQVYLTAQERSKHRSADGEIRRGSRDETPDGGPRYSLFEVRNEYEKQSQQNPSSSSSSKEQRQPQGIDLKNGRKRKNIFNRLIRRATRRKKSNNSTRRRFSHRLEENEALSWSFSRWSLISLFKRHKQKQRRGSETSVLTRDLRTVDLELHIALSCGEVTNIIIGEIDLEDTEVNWSKAYRHSMLIKQNPNVSNGSDLYLQYNGRLEYAIGGPAVTSLDEALSVAKAGEMSLTQEAYDRIRSLSMDYLSYDQREGFYVVRDRDPGADHGGGAQHNKISTTSSWRHGGTHHQQESPNAMYLQDKPGLKRRASKLNIEPLVPRIRNKSYMQLSGESNPYYYRYVNRSAVYRLSRTMDGNFQAQFRDTTVMFVSLGAVNVVTDEGLQACQDAMLAVIKATVKYEGVLQQFAIDDKGATILCVFGLPPFSHEREAVFAAKAAIDIRDQLRKSNLAEFAISLATGVIFNAVVPQGNPFRRDPGIAGDVIILAVRMLKFPFSKKNVICDEGTRQQIGGLCDFDDLGENYVKGKVHPIQIYGIQKFGLWAGKRKRFPVRPTNDDFVGYKIQMERGTTFVNDWCEMQNHHLMIISGPSGVGKTYFCHNLQESIMSDDLTVCWSSCTEVEKRTKFFLLRSMFASLIELIVTSEIPEVNPNIHSQGSNSSSVSNSGHTSSADKNHEVSTVGSGERSSRSRSQKQTVPVGAFCFRNELTEKDIASNILYCLDKFGEDENYLPLFRIIFPSMSNVDENQYTKRLDERSRDRILQNLVLRMIEYVSDYMNLVLFCDDIQWADSGSIECLKQIHLVCSKVLLIIATRPRQRSQNGFIDEMCKTGSFERIVLNGLNEDEIGEVVLHAFPKGVTEVSPSIVRPIQERTNGNPLYVKNVALLLKDFNHVTVSMGKLVPSCNKLDLEVLLGDFNFKRIIKIQYDRLDASFQSFLTVASCLDQFFSVYEVLAVDSENEIFRSHSLEQIRNEIHKRDIYHFLRPGYQGNSLENTSDLYSFSHVTIPDCIYDIVSFETRNDLHQRLAQYYESQLNRENYVQLLGKVTRHYLQTDRLGKQLYYLEALARLDMRSFLLPEAARNLKQIASILENNEGLVGQYGLVHRSDIYRKLGICLTMRSEFDDGEKYLLESLKCLGFSWPSSNLEFHWRFWMVQFSQWRHRHIAHYVKCIPKSMVKKELGRRIIEIMIQLCHIYYLRGTGDKFVFACLAGLNECERIEDQGIRYTYLLGRAALVNWINGNKSTGVYYISRALTQMDDNVDPGTLNACAILFFSSGRFRKAREIFYKAIKSTQTLGVVTDCQEFYRAIRVIVTMRIFEGQLDSSPGDLALLKQMTDTVHSNGDHQAEIWLALYHVADSLVMCRLREADPFVLLLEAQLTNVMDYLRVAIHGTLLYYYARSGKRRQTLEHITSFLKYLPTMTVTANILPVYGLIFGTMGFLYLAENGGTDYYLAVSGEYDIFLDCVVKLNDAFHKVKFWEFIQPCLFLVRALPYISTDRTIEGYMILSHGFDRTHCLHEVKFLQAFYCAVLGKYAFTEEERIDWTNQAKEEFDRLSIPYKEYCNPDTSLPARTAMMCSLRPYESSNSVERDDDNGDTS</sequence>
<keyword evidence="4" id="KW-0472">Membrane</keyword>
<dbReference type="EMBL" id="JAEPRB010000013">
    <property type="protein sequence ID" value="KAG2226764.1"/>
    <property type="molecule type" value="Genomic_DNA"/>
</dbReference>
<dbReference type="GO" id="GO:0005737">
    <property type="term" value="C:cytoplasm"/>
    <property type="evidence" value="ECO:0007669"/>
    <property type="project" value="TreeGrafter"/>
</dbReference>
<dbReference type="InterPro" id="IPR029787">
    <property type="entry name" value="Nucleotide_cyclase"/>
</dbReference>
<evidence type="ECO:0000256" key="1">
    <source>
        <dbReference type="ARBA" id="ARBA00022741"/>
    </source>
</evidence>
<keyword evidence="7" id="KW-1185">Reference proteome</keyword>
<feature type="region of interest" description="Disordered" evidence="3">
    <location>
        <begin position="155"/>
        <end position="214"/>
    </location>
</feature>
<keyword evidence="4" id="KW-0812">Transmembrane</keyword>
<dbReference type="Gene3D" id="1.25.40.10">
    <property type="entry name" value="Tetratricopeptide repeat domain"/>
    <property type="match status" value="1"/>
</dbReference>
<feature type="region of interest" description="Disordered" evidence="3">
    <location>
        <begin position="794"/>
        <end position="835"/>
    </location>
</feature>
<dbReference type="SUPFAM" id="SSF55073">
    <property type="entry name" value="Nucleotide cyclase"/>
    <property type="match status" value="2"/>
</dbReference>
<keyword evidence="4" id="KW-1133">Transmembrane helix</keyword>
<dbReference type="GO" id="GO:0005524">
    <property type="term" value="F:ATP binding"/>
    <property type="evidence" value="ECO:0007669"/>
    <property type="project" value="UniProtKB-KW"/>
</dbReference>
<keyword evidence="1" id="KW-0547">Nucleotide-binding</keyword>
<accession>A0A8H7VTR4</accession>
<evidence type="ECO:0000256" key="3">
    <source>
        <dbReference type="SAM" id="MobiDB-lite"/>
    </source>
</evidence>
<dbReference type="GO" id="GO:0035556">
    <property type="term" value="P:intracellular signal transduction"/>
    <property type="evidence" value="ECO:0007669"/>
    <property type="project" value="InterPro"/>
</dbReference>
<evidence type="ECO:0000256" key="4">
    <source>
        <dbReference type="SAM" id="Phobius"/>
    </source>
</evidence>
<comment type="caution">
    <text evidence="6">The sequence shown here is derived from an EMBL/GenBank/DDBJ whole genome shotgun (WGS) entry which is preliminary data.</text>
</comment>
<dbReference type="PANTHER" id="PTHR16305">
    <property type="entry name" value="TESTICULAR SOLUBLE ADENYLYL CYCLASE"/>
    <property type="match status" value="1"/>
</dbReference>
<evidence type="ECO:0000313" key="6">
    <source>
        <dbReference type="EMBL" id="KAG2226764.1"/>
    </source>
</evidence>
<protein>
    <recommendedName>
        <fullName evidence="5">Guanylate cyclase domain-containing protein</fullName>
    </recommendedName>
</protein>
<feature type="domain" description="Guanylate cyclase" evidence="5">
    <location>
        <begin position="33"/>
        <end position="92"/>
    </location>
</feature>
<feature type="transmembrane region" description="Helical" evidence="4">
    <location>
        <begin position="1561"/>
        <end position="1584"/>
    </location>
</feature>
<evidence type="ECO:0000259" key="5">
    <source>
        <dbReference type="PROSITE" id="PS50125"/>
    </source>
</evidence>
<dbReference type="PROSITE" id="PS50125">
    <property type="entry name" value="GUANYLATE_CYCLASE_2"/>
    <property type="match status" value="1"/>
</dbReference>
<dbReference type="GO" id="GO:0004016">
    <property type="term" value="F:adenylate cyclase activity"/>
    <property type="evidence" value="ECO:0007669"/>
    <property type="project" value="TreeGrafter"/>
</dbReference>
<dbReference type="GO" id="GO:0009190">
    <property type="term" value="P:cyclic nucleotide biosynthetic process"/>
    <property type="evidence" value="ECO:0007669"/>
    <property type="project" value="InterPro"/>
</dbReference>
<feature type="compositionally biased region" description="Basic and acidic residues" evidence="3">
    <location>
        <begin position="157"/>
        <end position="171"/>
    </location>
</feature>
<organism evidence="6 7">
    <name type="scientific">Circinella minor</name>
    <dbReference type="NCBI Taxonomy" id="1195481"/>
    <lineage>
        <taxon>Eukaryota</taxon>
        <taxon>Fungi</taxon>
        <taxon>Fungi incertae sedis</taxon>
        <taxon>Mucoromycota</taxon>
        <taxon>Mucoromycotina</taxon>
        <taxon>Mucoromycetes</taxon>
        <taxon>Mucorales</taxon>
        <taxon>Lichtheimiaceae</taxon>
        <taxon>Circinella</taxon>
    </lineage>
</organism>
<feature type="compositionally biased region" description="Low complexity" evidence="3">
    <location>
        <begin position="796"/>
        <end position="812"/>
    </location>
</feature>